<dbReference type="PROSITE" id="PS01081">
    <property type="entry name" value="HTH_TETR_1"/>
    <property type="match status" value="1"/>
</dbReference>
<protein>
    <submittedName>
        <fullName evidence="6">TetR/AcrR family transcriptional regulator</fullName>
    </submittedName>
</protein>
<dbReference type="InterPro" id="IPR041612">
    <property type="entry name" value="YfiR_C"/>
</dbReference>
<dbReference type="InterPro" id="IPR001647">
    <property type="entry name" value="HTH_TetR"/>
</dbReference>
<name>A0ABS1TE74_9CLOT</name>
<evidence type="ECO:0000256" key="1">
    <source>
        <dbReference type="ARBA" id="ARBA00023015"/>
    </source>
</evidence>
<dbReference type="SUPFAM" id="SSF48498">
    <property type="entry name" value="Tetracyclin repressor-like, C-terminal domain"/>
    <property type="match status" value="1"/>
</dbReference>
<dbReference type="Gene3D" id="1.10.357.10">
    <property type="entry name" value="Tetracycline Repressor, domain 2"/>
    <property type="match status" value="1"/>
</dbReference>
<dbReference type="Pfam" id="PF00440">
    <property type="entry name" value="TetR_N"/>
    <property type="match status" value="1"/>
</dbReference>
<feature type="domain" description="HTH tetR-type" evidence="5">
    <location>
        <begin position="11"/>
        <end position="71"/>
    </location>
</feature>
<dbReference type="InterPro" id="IPR036271">
    <property type="entry name" value="Tet_transcr_reg_TetR-rel_C_sf"/>
</dbReference>
<accession>A0ABS1TE74</accession>
<organism evidence="6 7">
    <name type="scientific">Clostridium rhizosphaerae</name>
    <dbReference type="NCBI Taxonomy" id="2803861"/>
    <lineage>
        <taxon>Bacteria</taxon>
        <taxon>Bacillati</taxon>
        <taxon>Bacillota</taxon>
        <taxon>Clostridia</taxon>
        <taxon>Eubacteriales</taxon>
        <taxon>Clostridiaceae</taxon>
        <taxon>Clostridium</taxon>
    </lineage>
</organism>
<evidence type="ECO:0000256" key="4">
    <source>
        <dbReference type="PROSITE-ProRule" id="PRU00335"/>
    </source>
</evidence>
<dbReference type="PANTHER" id="PTHR47506:SF6">
    <property type="entry name" value="HTH-TYPE TRANSCRIPTIONAL REPRESSOR NEMR"/>
    <property type="match status" value="1"/>
</dbReference>
<dbReference type="Pfam" id="PF17922">
    <property type="entry name" value="TetR_C_17"/>
    <property type="match status" value="1"/>
</dbReference>
<evidence type="ECO:0000256" key="2">
    <source>
        <dbReference type="ARBA" id="ARBA00023125"/>
    </source>
</evidence>
<evidence type="ECO:0000313" key="7">
    <source>
        <dbReference type="Proteomes" id="UP000632377"/>
    </source>
</evidence>
<feature type="DNA-binding region" description="H-T-H motif" evidence="4">
    <location>
        <begin position="34"/>
        <end position="53"/>
    </location>
</feature>
<dbReference type="SUPFAM" id="SSF46689">
    <property type="entry name" value="Homeodomain-like"/>
    <property type="match status" value="1"/>
</dbReference>
<evidence type="ECO:0000313" key="6">
    <source>
        <dbReference type="EMBL" id="MBL4937072.1"/>
    </source>
</evidence>
<dbReference type="InterPro" id="IPR023772">
    <property type="entry name" value="DNA-bd_HTH_TetR-type_CS"/>
</dbReference>
<evidence type="ECO:0000259" key="5">
    <source>
        <dbReference type="PROSITE" id="PS50977"/>
    </source>
</evidence>
<gene>
    <name evidence="6" type="ORF">JK636_15065</name>
</gene>
<keyword evidence="2 4" id="KW-0238">DNA-binding</keyword>
<dbReference type="InterPro" id="IPR009057">
    <property type="entry name" value="Homeodomain-like_sf"/>
</dbReference>
<keyword evidence="7" id="KW-1185">Reference proteome</keyword>
<proteinExistence type="predicted"/>
<dbReference type="EMBL" id="JAESWC010000009">
    <property type="protein sequence ID" value="MBL4937072.1"/>
    <property type="molecule type" value="Genomic_DNA"/>
</dbReference>
<dbReference type="Gene3D" id="1.10.10.60">
    <property type="entry name" value="Homeodomain-like"/>
    <property type="match status" value="1"/>
</dbReference>
<keyword evidence="3" id="KW-0804">Transcription</keyword>
<dbReference type="RefSeq" id="WP_202749826.1">
    <property type="nucleotide sequence ID" value="NZ_JAESWC010000009.1"/>
</dbReference>
<dbReference type="Proteomes" id="UP000632377">
    <property type="component" value="Unassembled WGS sequence"/>
</dbReference>
<sequence length="199" mass="23029">MAPKISDEAKSLRRNIIIDHAMKLFSKKGFTETSMDDIVEASGISKGGIYNYFKSKEEIFFAIAEDRFAQRHKLVQSFTDNMSNKEKLIKYIEWTLYGQLKEENKLNARFTFEFWSVLSKNKDTSDKAKERYELFKMDLSDILQSGVENGEFKKDLDISSMVYIILSSMDGMGFFNSVMDIPVNDSIIKNYIDIILKSL</sequence>
<dbReference type="PROSITE" id="PS50977">
    <property type="entry name" value="HTH_TETR_2"/>
    <property type="match status" value="1"/>
</dbReference>
<keyword evidence="1" id="KW-0805">Transcription regulation</keyword>
<reference evidence="6 7" key="1">
    <citation type="submission" date="2021-01" db="EMBL/GenBank/DDBJ databases">
        <title>Genome public.</title>
        <authorList>
            <person name="Liu C."/>
            <person name="Sun Q."/>
        </authorList>
    </citation>
    <scope>NUCLEOTIDE SEQUENCE [LARGE SCALE GENOMIC DNA]</scope>
    <source>
        <strain evidence="6 7">YIM B02515</strain>
    </source>
</reference>
<dbReference type="PANTHER" id="PTHR47506">
    <property type="entry name" value="TRANSCRIPTIONAL REGULATORY PROTEIN"/>
    <property type="match status" value="1"/>
</dbReference>
<evidence type="ECO:0000256" key="3">
    <source>
        <dbReference type="ARBA" id="ARBA00023163"/>
    </source>
</evidence>
<comment type="caution">
    <text evidence="6">The sequence shown here is derived from an EMBL/GenBank/DDBJ whole genome shotgun (WGS) entry which is preliminary data.</text>
</comment>
<dbReference type="PRINTS" id="PR00455">
    <property type="entry name" value="HTHTETR"/>
</dbReference>